<feature type="non-terminal residue" evidence="1">
    <location>
        <position position="1"/>
    </location>
</feature>
<sequence length="57" mass="5916">SSLSGLVLAAARRNLLAAHLETAVMAVQSRLDRVDTVVDRVFGGPWTVRGGGAGDPQ</sequence>
<organism evidence="1 2">
    <name type="scientific">Haematococcus lacustris</name>
    <name type="common">Green alga</name>
    <name type="synonym">Haematococcus pluvialis</name>
    <dbReference type="NCBI Taxonomy" id="44745"/>
    <lineage>
        <taxon>Eukaryota</taxon>
        <taxon>Viridiplantae</taxon>
        <taxon>Chlorophyta</taxon>
        <taxon>core chlorophytes</taxon>
        <taxon>Chlorophyceae</taxon>
        <taxon>CS clade</taxon>
        <taxon>Chlamydomonadales</taxon>
        <taxon>Haematococcaceae</taxon>
        <taxon>Haematococcus</taxon>
    </lineage>
</organism>
<dbReference type="Proteomes" id="UP000485058">
    <property type="component" value="Unassembled WGS sequence"/>
</dbReference>
<dbReference type="AlphaFoldDB" id="A0A6A0A8D3"/>
<protein>
    <submittedName>
        <fullName evidence="1">Uncharacterized protein</fullName>
    </submittedName>
</protein>
<name>A0A6A0A8D3_HAELA</name>
<comment type="caution">
    <text evidence="1">The sequence shown here is derived from an EMBL/GenBank/DDBJ whole genome shotgun (WGS) entry which is preliminary data.</text>
</comment>
<gene>
    <name evidence="1" type="ORF">HaLaN_27424</name>
</gene>
<proteinExistence type="predicted"/>
<evidence type="ECO:0000313" key="1">
    <source>
        <dbReference type="EMBL" id="GFH28865.1"/>
    </source>
</evidence>
<evidence type="ECO:0000313" key="2">
    <source>
        <dbReference type="Proteomes" id="UP000485058"/>
    </source>
</evidence>
<reference evidence="1 2" key="1">
    <citation type="submission" date="2020-02" db="EMBL/GenBank/DDBJ databases">
        <title>Draft genome sequence of Haematococcus lacustris strain NIES-144.</title>
        <authorList>
            <person name="Morimoto D."/>
            <person name="Nakagawa S."/>
            <person name="Yoshida T."/>
            <person name="Sawayama S."/>
        </authorList>
    </citation>
    <scope>NUCLEOTIDE SEQUENCE [LARGE SCALE GENOMIC DNA]</scope>
    <source>
        <strain evidence="1 2">NIES-144</strain>
    </source>
</reference>
<keyword evidence="2" id="KW-1185">Reference proteome</keyword>
<accession>A0A6A0A8D3</accession>
<dbReference type="EMBL" id="BLLF01004074">
    <property type="protein sequence ID" value="GFH28865.1"/>
    <property type="molecule type" value="Genomic_DNA"/>
</dbReference>